<evidence type="ECO:0000313" key="3">
    <source>
        <dbReference type="Proteomes" id="UP001180020"/>
    </source>
</evidence>
<evidence type="ECO:0000313" key="2">
    <source>
        <dbReference type="EMBL" id="KAK1318896.1"/>
    </source>
</evidence>
<dbReference type="AlphaFoldDB" id="A0AAV9EZI8"/>
<dbReference type="PROSITE" id="PS50878">
    <property type="entry name" value="RT_POL"/>
    <property type="match status" value="1"/>
</dbReference>
<name>A0AAV9EZI8_ACOCL</name>
<accession>A0AAV9EZI8</accession>
<reference evidence="2" key="1">
    <citation type="journal article" date="2023" name="Nat. Commun.">
        <title>Diploid and tetraploid genomes of Acorus and the evolution of monocots.</title>
        <authorList>
            <person name="Ma L."/>
            <person name="Liu K.W."/>
            <person name="Li Z."/>
            <person name="Hsiao Y.Y."/>
            <person name="Qi Y."/>
            <person name="Fu T."/>
            <person name="Tang G.D."/>
            <person name="Zhang D."/>
            <person name="Sun W.H."/>
            <person name="Liu D.K."/>
            <person name="Li Y."/>
            <person name="Chen G.Z."/>
            <person name="Liu X.D."/>
            <person name="Liao X.Y."/>
            <person name="Jiang Y.T."/>
            <person name="Yu X."/>
            <person name="Hao Y."/>
            <person name="Huang J."/>
            <person name="Zhao X.W."/>
            <person name="Ke S."/>
            <person name="Chen Y.Y."/>
            <person name="Wu W.L."/>
            <person name="Hsu J.L."/>
            <person name="Lin Y.F."/>
            <person name="Huang M.D."/>
            <person name="Li C.Y."/>
            <person name="Huang L."/>
            <person name="Wang Z.W."/>
            <person name="Zhao X."/>
            <person name="Zhong W.Y."/>
            <person name="Peng D.H."/>
            <person name="Ahmad S."/>
            <person name="Lan S."/>
            <person name="Zhang J.S."/>
            <person name="Tsai W.C."/>
            <person name="Van de Peer Y."/>
            <person name="Liu Z.J."/>
        </authorList>
    </citation>
    <scope>NUCLEOTIDE SEQUENCE</scope>
    <source>
        <strain evidence="2">CP</strain>
    </source>
</reference>
<dbReference type="InterPro" id="IPR000477">
    <property type="entry name" value="RT_dom"/>
</dbReference>
<feature type="domain" description="Reverse transcriptase" evidence="1">
    <location>
        <begin position="75"/>
        <end position="423"/>
    </location>
</feature>
<organism evidence="2 3">
    <name type="scientific">Acorus calamus</name>
    <name type="common">Sweet flag</name>
    <dbReference type="NCBI Taxonomy" id="4465"/>
    <lineage>
        <taxon>Eukaryota</taxon>
        <taxon>Viridiplantae</taxon>
        <taxon>Streptophyta</taxon>
        <taxon>Embryophyta</taxon>
        <taxon>Tracheophyta</taxon>
        <taxon>Spermatophyta</taxon>
        <taxon>Magnoliopsida</taxon>
        <taxon>Liliopsida</taxon>
        <taxon>Acoraceae</taxon>
        <taxon>Acorus</taxon>
    </lineage>
</organism>
<dbReference type="InterPro" id="IPR043502">
    <property type="entry name" value="DNA/RNA_pol_sf"/>
</dbReference>
<dbReference type="CDD" id="cd01650">
    <property type="entry name" value="RT_nLTR_like"/>
    <property type="match status" value="1"/>
</dbReference>
<sequence>MPGSNSTLKLMSYTIQRESLTIQPCNSLRQNLETAQAHLQDDPLNQDLIHIENRARDSYKALFSSEESMIRQKSRQNWLQLGDSNTAFFYASFVGRKARNTLRRVSLPNGDTSNDPSTVKAYTVNNFTQLLNQSHSAGMAQMDFKTKLSSLEAAQLITEVTGKEIYSTLKQMKANGSSGPDGFNPFFFFHCWEVVGSDVVAAVKEFFSSGRLLKQLNHSFICLVPKVVSADSYLSNGGNTERAAIKVDLSKAFDSIRWEFIYQVMHDMHFPVRWIGWIRECIETPKYSVLINGSPNGFFGATCGLRQGDPISPLLFVLVMEAFTYQIDRSIMEGRIEPYLKGRVQISHLIFADDLILFSNGSPNSARGINSLFRDFAESSGLKLNPAKSQAFLSKTFSAPTEFIASLGIKAGTLPVRYLGLPLLDKALSHSSCLPLLDKLRARIMGWKGHLLSFAGRVELVKTVLNSLQIFWSASFLLPQKIMAAVEKLFRCFLWGGPTLKKAMHHVDWKTICLPKQEGGLGIKGLKDWAKGSLGAKFWEIATRRSSLWVDWIYCRYIKSGSIWRISCASGSTKSWKAILQPGMDSTGSQVPHFFRERSKPMG</sequence>
<dbReference type="Pfam" id="PF00078">
    <property type="entry name" value="RVT_1"/>
    <property type="match status" value="1"/>
</dbReference>
<keyword evidence="3" id="KW-1185">Reference proteome</keyword>
<protein>
    <recommendedName>
        <fullName evidence="1">Reverse transcriptase domain-containing protein</fullName>
    </recommendedName>
</protein>
<dbReference type="SUPFAM" id="SSF56672">
    <property type="entry name" value="DNA/RNA polymerases"/>
    <property type="match status" value="1"/>
</dbReference>
<dbReference type="PANTHER" id="PTHR33116:SF78">
    <property type="entry name" value="OS12G0587133 PROTEIN"/>
    <property type="match status" value="1"/>
</dbReference>
<comment type="caution">
    <text evidence="2">The sequence shown here is derived from an EMBL/GenBank/DDBJ whole genome shotgun (WGS) entry which is preliminary data.</text>
</comment>
<evidence type="ECO:0000259" key="1">
    <source>
        <dbReference type="PROSITE" id="PS50878"/>
    </source>
</evidence>
<dbReference type="PANTHER" id="PTHR33116">
    <property type="entry name" value="REVERSE TRANSCRIPTASE ZINC-BINDING DOMAIN-CONTAINING PROTEIN-RELATED-RELATED"/>
    <property type="match status" value="1"/>
</dbReference>
<dbReference type="EMBL" id="JAUJYO010000004">
    <property type="protein sequence ID" value="KAK1318896.1"/>
    <property type="molecule type" value="Genomic_DNA"/>
</dbReference>
<gene>
    <name evidence="2" type="ORF">QJS10_CPB04g01152</name>
</gene>
<proteinExistence type="predicted"/>
<dbReference type="Proteomes" id="UP001180020">
    <property type="component" value="Unassembled WGS sequence"/>
</dbReference>
<reference evidence="2" key="2">
    <citation type="submission" date="2023-06" db="EMBL/GenBank/DDBJ databases">
        <authorList>
            <person name="Ma L."/>
            <person name="Liu K.-W."/>
            <person name="Li Z."/>
            <person name="Hsiao Y.-Y."/>
            <person name="Qi Y."/>
            <person name="Fu T."/>
            <person name="Tang G."/>
            <person name="Zhang D."/>
            <person name="Sun W.-H."/>
            <person name="Liu D.-K."/>
            <person name="Li Y."/>
            <person name="Chen G.-Z."/>
            <person name="Liu X.-D."/>
            <person name="Liao X.-Y."/>
            <person name="Jiang Y.-T."/>
            <person name="Yu X."/>
            <person name="Hao Y."/>
            <person name="Huang J."/>
            <person name="Zhao X.-W."/>
            <person name="Ke S."/>
            <person name="Chen Y.-Y."/>
            <person name="Wu W.-L."/>
            <person name="Hsu J.-L."/>
            <person name="Lin Y.-F."/>
            <person name="Huang M.-D."/>
            <person name="Li C.-Y."/>
            <person name="Huang L."/>
            <person name="Wang Z.-W."/>
            <person name="Zhao X."/>
            <person name="Zhong W.-Y."/>
            <person name="Peng D.-H."/>
            <person name="Ahmad S."/>
            <person name="Lan S."/>
            <person name="Zhang J.-S."/>
            <person name="Tsai W.-C."/>
            <person name="Van De Peer Y."/>
            <person name="Liu Z.-J."/>
        </authorList>
    </citation>
    <scope>NUCLEOTIDE SEQUENCE</scope>
    <source>
        <strain evidence="2">CP</strain>
        <tissue evidence="2">Leaves</tissue>
    </source>
</reference>